<dbReference type="EMBL" id="SODV01000001">
    <property type="protein sequence ID" value="TDW99182.1"/>
    <property type="molecule type" value="Genomic_DNA"/>
</dbReference>
<organism evidence="1 2">
    <name type="scientific">Dinghuibacter silviterrae</name>
    <dbReference type="NCBI Taxonomy" id="1539049"/>
    <lineage>
        <taxon>Bacteria</taxon>
        <taxon>Pseudomonadati</taxon>
        <taxon>Bacteroidota</taxon>
        <taxon>Chitinophagia</taxon>
        <taxon>Chitinophagales</taxon>
        <taxon>Chitinophagaceae</taxon>
        <taxon>Dinghuibacter</taxon>
    </lineage>
</organism>
<proteinExistence type="predicted"/>
<dbReference type="Proteomes" id="UP000294498">
    <property type="component" value="Unassembled WGS sequence"/>
</dbReference>
<sequence length="103" mass="11867">MANKASDSIEHLIFTKGIRIRALDFHPELDVMTIYLNTKAVLTRSISFYKLLRGSDLFQLMQYEIIGEGLGIHWALLDEDLSLKGFLQDELRKVIKGNEELEK</sequence>
<protein>
    <submittedName>
        <fullName evidence="1">Uncharacterized protein DUF2442</fullName>
    </submittedName>
</protein>
<keyword evidence="2" id="KW-1185">Reference proteome</keyword>
<dbReference type="Pfam" id="PF10387">
    <property type="entry name" value="DUF2442"/>
    <property type="match status" value="1"/>
</dbReference>
<evidence type="ECO:0000313" key="2">
    <source>
        <dbReference type="Proteomes" id="UP000294498"/>
    </source>
</evidence>
<accession>A0A4V3GLD6</accession>
<dbReference type="InterPro" id="IPR018841">
    <property type="entry name" value="DUF2442"/>
</dbReference>
<name>A0A4V3GLD6_9BACT</name>
<evidence type="ECO:0000313" key="1">
    <source>
        <dbReference type="EMBL" id="TDW99182.1"/>
    </source>
</evidence>
<comment type="caution">
    <text evidence="1">The sequence shown here is derived from an EMBL/GenBank/DDBJ whole genome shotgun (WGS) entry which is preliminary data.</text>
</comment>
<gene>
    <name evidence="1" type="ORF">EDB95_0191</name>
</gene>
<dbReference type="AlphaFoldDB" id="A0A4V3GLD6"/>
<dbReference type="Gene3D" id="3.30.2020.40">
    <property type="entry name" value="Uncharacterised protein PF10387, DUF2442"/>
    <property type="match status" value="1"/>
</dbReference>
<reference evidence="1 2" key="1">
    <citation type="submission" date="2019-03" db="EMBL/GenBank/DDBJ databases">
        <title>Genomic Encyclopedia of Type Strains, Phase IV (KMG-IV): sequencing the most valuable type-strain genomes for metagenomic binning, comparative biology and taxonomic classification.</title>
        <authorList>
            <person name="Goeker M."/>
        </authorList>
    </citation>
    <scope>NUCLEOTIDE SEQUENCE [LARGE SCALE GENOMIC DNA]</scope>
    <source>
        <strain evidence="1 2">DSM 100059</strain>
    </source>
</reference>